<keyword evidence="2" id="KW-1185">Reference proteome</keyword>
<sequence>MLGKDYFSDLDKRLVAFAKLNNGKQRSSKYHFMLSSCILITAIITVLSLIVLYSDKQYFSSMFKGGFKLFSSDTIPFSMALIAIIPSLLLLFFLIYKVCAFHDLNRKLNNESIDILGKLEEWQYFLHLQLEYNTNKIENIDEVLKLFKKKYSSFVKQCSDGFAKLEEQCKSVLAAVNSTTHGVNAGISKINCVVEDVKLQLNGLSAGCQKFSESSSNLLSAIESAIKTEGVNVDDRIAFLQNLQANLASDVDLGLIQNRVQNFVARVRSILVEKPSIVKPAVLRELWCLQESFNVIIMKVHKTDQCALEFLQLIQNLEQEISKFSLSASKKIASYNGNNRNLLEKMIKLELPLLHINILRFLTAKRAAFITNTSADITQFIQEYASGDLQRLSDSTSDSMLSISSFLSLQDTNVSDKVSNDINPQ</sequence>
<accession>A0ACA6AV97</accession>
<gene>
    <name evidence="1" type="ordered locus">Ecaj_0104</name>
</gene>
<protein>
    <submittedName>
        <fullName evidence="1">Uncharacterized protein</fullName>
    </submittedName>
</protein>
<name>A0ACA6AV97_EHRCJ</name>
<dbReference type="Proteomes" id="UP000000435">
    <property type="component" value="Chromosome"/>
</dbReference>
<evidence type="ECO:0000313" key="2">
    <source>
        <dbReference type="Proteomes" id="UP000000435"/>
    </source>
</evidence>
<dbReference type="EMBL" id="CP000107">
    <property type="protein sequence ID" value="AAZ68155.1"/>
    <property type="molecule type" value="Genomic_DNA"/>
</dbReference>
<proteinExistence type="predicted"/>
<evidence type="ECO:0000313" key="1">
    <source>
        <dbReference type="EMBL" id="AAZ68155.1"/>
    </source>
</evidence>
<reference evidence="2" key="1">
    <citation type="journal article" date="2006" name="J. Bacteriol.">
        <title>The genome of the obligately intracellular bacterium Ehrlichia canis reveals themes of complex membrane structure and immune evasion strategies.</title>
        <authorList>
            <person name="Mavromatis K."/>
            <person name="Doyle C.K."/>
            <person name="Lykidis A."/>
            <person name="Ivanova N."/>
            <person name="Francino M.P."/>
            <person name="Chain P."/>
            <person name="Shin M."/>
            <person name="Malfatti S."/>
            <person name="Larimer F."/>
            <person name="Copeland A."/>
            <person name="Detter J.C."/>
            <person name="Land M."/>
            <person name="Richardson P.M."/>
            <person name="Yu X.J."/>
            <person name="Walker D.H."/>
            <person name="McBride J.W."/>
            <person name="Kyrpides N.C."/>
        </authorList>
    </citation>
    <scope>NUCLEOTIDE SEQUENCE [LARGE SCALE GENOMIC DNA]</scope>
    <source>
        <strain evidence="2">Jake</strain>
    </source>
</reference>
<organism evidence="1 2">
    <name type="scientific">Ehrlichia canis (strain Jake)</name>
    <dbReference type="NCBI Taxonomy" id="269484"/>
    <lineage>
        <taxon>Bacteria</taxon>
        <taxon>Pseudomonadati</taxon>
        <taxon>Pseudomonadota</taxon>
        <taxon>Alphaproteobacteria</taxon>
        <taxon>Rickettsiales</taxon>
        <taxon>Anaplasmataceae</taxon>
        <taxon>Ehrlichia</taxon>
    </lineage>
</organism>